<evidence type="ECO:0000313" key="1">
    <source>
        <dbReference type="EMBL" id="KAK3257225.1"/>
    </source>
</evidence>
<accession>A0AAE0KQY1</accession>
<reference evidence="1 2" key="1">
    <citation type="journal article" date="2015" name="Genome Biol. Evol.">
        <title>Comparative Genomics of a Bacterivorous Green Alga Reveals Evolutionary Causalities and Consequences of Phago-Mixotrophic Mode of Nutrition.</title>
        <authorList>
            <person name="Burns J.A."/>
            <person name="Paasch A."/>
            <person name="Narechania A."/>
            <person name="Kim E."/>
        </authorList>
    </citation>
    <scope>NUCLEOTIDE SEQUENCE [LARGE SCALE GENOMIC DNA]</scope>
    <source>
        <strain evidence="1 2">PLY_AMNH</strain>
    </source>
</reference>
<sequence>MIQLRAGMDSDTTVQGGAEVLRVNLCFIEEKFDAVDLTFQSRRRWASPPANSLLILQEKVRSRRGAWRKGGGSEELFPVGGMTLPTSLSRVRKHWENANEGSTNKLAKDLGLEVDFHAGQYLMTAPRLQKVHQQVKALLSELKAGPRGSYGRPTEKDAGTQTDIAGVRVRSAEVKRLVCGRQSLGMGVQRGEAKERRLSSPEVDRTLNQYRRAAIWCTKTRIAAVERLLELAHPSRPTRKEGVLEERRDVLIEFQRLEEAIGEDMPEDLEGPTDDLVSGLFGDLETSGSGCAEWQRRWAVDPVRGGNVPCNR</sequence>
<gene>
    <name evidence="1" type="ORF">CYMTET_33678</name>
</gene>
<evidence type="ECO:0000313" key="2">
    <source>
        <dbReference type="Proteomes" id="UP001190700"/>
    </source>
</evidence>
<dbReference type="EMBL" id="LGRX02020834">
    <property type="protein sequence ID" value="KAK3257225.1"/>
    <property type="molecule type" value="Genomic_DNA"/>
</dbReference>
<comment type="caution">
    <text evidence="1">The sequence shown here is derived from an EMBL/GenBank/DDBJ whole genome shotgun (WGS) entry which is preliminary data.</text>
</comment>
<proteinExistence type="predicted"/>
<keyword evidence="2" id="KW-1185">Reference proteome</keyword>
<feature type="non-terminal residue" evidence="1">
    <location>
        <position position="312"/>
    </location>
</feature>
<protein>
    <submittedName>
        <fullName evidence="1">Uncharacterized protein</fullName>
    </submittedName>
</protein>
<dbReference type="Proteomes" id="UP001190700">
    <property type="component" value="Unassembled WGS sequence"/>
</dbReference>
<name>A0AAE0KQY1_9CHLO</name>
<organism evidence="1 2">
    <name type="scientific">Cymbomonas tetramitiformis</name>
    <dbReference type="NCBI Taxonomy" id="36881"/>
    <lineage>
        <taxon>Eukaryota</taxon>
        <taxon>Viridiplantae</taxon>
        <taxon>Chlorophyta</taxon>
        <taxon>Pyramimonadophyceae</taxon>
        <taxon>Pyramimonadales</taxon>
        <taxon>Pyramimonadaceae</taxon>
        <taxon>Cymbomonas</taxon>
    </lineage>
</organism>
<dbReference type="AlphaFoldDB" id="A0AAE0KQY1"/>